<dbReference type="SUPFAM" id="SSF53474">
    <property type="entry name" value="alpha/beta-Hydrolases"/>
    <property type="match status" value="1"/>
</dbReference>
<dbReference type="Pfam" id="PF00450">
    <property type="entry name" value="Peptidase_S10"/>
    <property type="match status" value="1"/>
</dbReference>
<dbReference type="Gene3D" id="3.40.50.1820">
    <property type="entry name" value="alpha/beta hydrolase"/>
    <property type="match status" value="1"/>
</dbReference>
<gene>
    <name evidence="2" type="ORF">METZ01_LOCUS491768</name>
</gene>
<dbReference type="GO" id="GO:0004185">
    <property type="term" value="F:serine-type carboxypeptidase activity"/>
    <property type="evidence" value="ECO:0007669"/>
    <property type="project" value="InterPro"/>
</dbReference>
<evidence type="ECO:0000256" key="1">
    <source>
        <dbReference type="SAM" id="MobiDB-lite"/>
    </source>
</evidence>
<feature type="compositionally biased region" description="Polar residues" evidence="1">
    <location>
        <begin position="19"/>
        <end position="29"/>
    </location>
</feature>
<feature type="region of interest" description="Disordered" evidence="1">
    <location>
        <begin position="1"/>
        <end position="29"/>
    </location>
</feature>
<feature type="non-terminal residue" evidence="2">
    <location>
        <position position="164"/>
    </location>
</feature>
<dbReference type="InterPro" id="IPR001563">
    <property type="entry name" value="Peptidase_S10"/>
</dbReference>
<reference evidence="2" key="1">
    <citation type="submission" date="2018-05" db="EMBL/GenBank/DDBJ databases">
        <authorList>
            <person name="Lanie J.A."/>
            <person name="Ng W.-L."/>
            <person name="Kazmierczak K.M."/>
            <person name="Andrzejewski T.M."/>
            <person name="Davidsen T.M."/>
            <person name="Wayne K.J."/>
            <person name="Tettelin H."/>
            <person name="Glass J.I."/>
            <person name="Rusch D."/>
            <person name="Podicherti R."/>
            <person name="Tsui H.-C.T."/>
            <person name="Winkler M.E."/>
        </authorList>
    </citation>
    <scope>NUCLEOTIDE SEQUENCE</scope>
</reference>
<evidence type="ECO:0000313" key="2">
    <source>
        <dbReference type="EMBL" id="SVE38914.1"/>
    </source>
</evidence>
<name>A0A383D3L8_9ZZZZ</name>
<evidence type="ECO:0008006" key="3">
    <source>
        <dbReference type="Google" id="ProtNLM"/>
    </source>
</evidence>
<organism evidence="2">
    <name type="scientific">marine metagenome</name>
    <dbReference type="NCBI Taxonomy" id="408172"/>
    <lineage>
        <taxon>unclassified sequences</taxon>
        <taxon>metagenomes</taxon>
        <taxon>ecological metagenomes</taxon>
    </lineage>
</organism>
<proteinExistence type="predicted"/>
<protein>
    <recommendedName>
        <fullName evidence="3">Peptidase S10 serine carboxypeptidase</fullName>
    </recommendedName>
</protein>
<accession>A0A383D3L8</accession>
<sequence>MSEEEKDQLGDLPPGELQDQLSTTQHSVTIGQQEIHYTVTAGTIVLKEEQEKDSKSDGEKAKASVFFVAYMLDDAGDTAKRPITFSFNGGPGSSSVWLHLGVLGPRRVETDQQGNLLQPPYQLVENQYSVLDQTDLVFIDPISTGCSRVVQGEEAKQFHGFKKD</sequence>
<dbReference type="InterPro" id="IPR029058">
    <property type="entry name" value="AB_hydrolase_fold"/>
</dbReference>
<dbReference type="EMBL" id="UINC01213921">
    <property type="protein sequence ID" value="SVE38914.1"/>
    <property type="molecule type" value="Genomic_DNA"/>
</dbReference>
<dbReference type="GO" id="GO:0006508">
    <property type="term" value="P:proteolysis"/>
    <property type="evidence" value="ECO:0007669"/>
    <property type="project" value="InterPro"/>
</dbReference>
<dbReference type="AlphaFoldDB" id="A0A383D3L8"/>